<protein>
    <submittedName>
        <fullName evidence="4">Pentatricopeptide repeat-containing protein-like</fullName>
    </submittedName>
</protein>
<dbReference type="PANTHER" id="PTHR47939:SF13">
    <property type="entry name" value="OS03G0201400 PROTEIN"/>
    <property type="match status" value="1"/>
</dbReference>
<feature type="repeat" description="PPR" evidence="3">
    <location>
        <begin position="315"/>
        <end position="355"/>
    </location>
</feature>
<sequence>MTQTKLTSPLHPLSHMTQIVHAKLRNPSHLQTIDGKLISNPLYNFLPITENPNNIVSLVCSSLKKKDLVLWNHLQQKGLFNNFTSIEFSRVLLRCQSDSRTTLSFFKWVRKSLGLQPNSHNYSIMIHNLVWSKSFKQAMKLLLELVEMKGNGNVSWSLSVYKNLLSCSNECNWDPVVLDMLIKAYLKKGMVEESFRAFRKMLKLGFVPSLITVNCLLNGLSVIDCGEKCWDVYNMLQNIGVHPNACTFNILTHVLCKEGNVDNVNEFLERMEEQGFDPDVVTYNMLIDSYCKMGGSVREAHQLFHLMVNRELKPDVFAYNTLVDGYCKQGMMKEENRPYAALSLLNQMCQNGGVPSDEIYNELISSLCRGNFVKEALKLKTEMLSMHMKPNLNSYRGMVRGLCGSNRPMEAQSLMQEMVESGLRPDVEICRTVTNGQCKEGNFVEAEKLLKLFAEEYQVFDSECYNTLVRLLSLEGDLAKLMEFQDRMARIGFEPNKLTCKYVIDGMQREVAQKCEQLVKLH</sequence>
<evidence type="ECO:0000256" key="2">
    <source>
        <dbReference type="ARBA" id="ARBA00022737"/>
    </source>
</evidence>
<dbReference type="InterPro" id="IPR002885">
    <property type="entry name" value="PPR_rpt"/>
</dbReference>
<dbReference type="PANTHER" id="PTHR47939">
    <property type="entry name" value="MEMBRANE-ASSOCIATED SALT-INDUCIBLE PROTEIN-LIKE"/>
    <property type="match status" value="1"/>
</dbReference>
<proteinExistence type="inferred from homology"/>
<name>A0A2Z7BRV8_9LAMI</name>
<dbReference type="InterPro" id="IPR050667">
    <property type="entry name" value="PPR-containing_protein"/>
</dbReference>
<accession>A0A2Z7BRV8</accession>
<dbReference type="Gene3D" id="1.25.40.10">
    <property type="entry name" value="Tetratricopeptide repeat domain"/>
    <property type="match status" value="5"/>
</dbReference>
<feature type="repeat" description="PPR" evidence="3">
    <location>
        <begin position="461"/>
        <end position="495"/>
    </location>
</feature>
<dbReference type="OrthoDB" id="185373at2759"/>
<evidence type="ECO:0000256" key="1">
    <source>
        <dbReference type="ARBA" id="ARBA00007626"/>
    </source>
</evidence>
<dbReference type="AlphaFoldDB" id="A0A2Z7BRV8"/>
<dbReference type="PROSITE" id="PS51375">
    <property type="entry name" value="PPR"/>
    <property type="match status" value="7"/>
</dbReference>
<feature type="repeat" description="PPR" evidence="3">
    <location>
        <begin position="279"/>
        <end position="314"/>
    </location>
</feature>
<feature type="repeat" description="PPR" evidence="3">
    <location>
        <begin position="356"/>
        <end position="390"/>
    </location>
</feature>
<keyword evidence="5" id="KW-1185">Reference proteome</keyword>
<dbReference type="InterPro" id="IPR011990">
    <property type="entry name" value="TPR-like_helical_dom_sf"/>
</dbReference>
<feature type="repeat" description="PPR" evidence="3">
    <location>
        <begin position="244"/>
        <end position="278"/>
    </location>
</feature>
<dbReference type="SUPFAM" id="SSF81901">
    <property type="entry name" value="HCP-like"/>
    <property type="match status" value="1"/>
</dbReference>
<evidence type="ECO:0000313" key="5">
    <source>
        <dbReference type="Proteomes" id="UP000250235"/>
    </source>
</evidence>
<feature type="repeat" description="PPR" evidence="3">
    <location>
        <begin position="391"/>
        <end position="425"/>
    </location>
</feature>
<gene>
    <name evidence="4" type="ORF">F511_12459</name>
</gene>
<comment type="similarity">
    <text evidence="1">Belongs to the PPR family. P subfamily.</text>
</comment>
<dbReference type="NCBIfam" id="TIGR00756">
    <property type="entry name" value="PPR"/>
    <property type="match status" value="6"/>
</dbReference>
<evidence type="ECO:0000256" key="3">
    <source>
        <dbReference type="PROSITE-ProRule" id="PRU00708"/>
    </source>
</evidence>
<dbReference type="Proteomes" id="UP000250235">
    <property type="component" value="Unassembled WGS sequence"/>
</dbReference>
<evidence type="ECO:0000313" key="4">
    <source>
        <dbReference type="EMBL" id="KZV34656.1"/>
    </source>
</evidence>
<keyword evidence="2" id="KW-0677">Repeat</keyword>
<dbReference type="Pfam" id="PF13041">
    <property type="entry name" value="PPR_2"/>
    <property type="match status" value="3"/>
</dbReference>
<feature type="repeat" description="PPR" evidence="3">
    <location>
        <begin position="174"/>
        <end position="208"/>
    </location>
</feature>
<dbReference type="Pfam" id="PF12854">
    <property type="entry name" value="PPR_1"/>
    <property type="match status" value="1"/>
</dbReference>
<reference evidence="4 5" key="1">
    <citation type="journal article" date="2015" name="Proc. Natl. Acad. Sci. U.S.A.">
        <title>The resurrection genome of Boea hygrometrica: A blueprint for survival of dehydration.</title>
        <authorList>
            <person name="Xiao L."/>
            <person name="Yang G."/>
            <person name="Zhang L."/>
            <person name="Yang X."/>
            <person name="Zhao S."/>
            <person name="Ji Z."/>
            <person name="Zhou Q."/>
            <person name="Hu M."/>
            <person name="Wang Y."/>
            <person name="Chen M."/>
            <person name="Xu Y."/>
            <person name="Jin H."/>
            <person name="Xiao X."/>
            <person name="Hu G."/>
            <person name="Bao F."/>
            <person name="Hu Y."/>
            <person name="Wan P."/>
            <person name="Li L."/>
            <person name="Deng X."/>
            <person name="Kuang T."/>
            <person name="Xiang C."/>
            <person name="Zhu J.K."/>
            <person name="Oliver M.J."/>
            <person name="He Y."/>
        </authorList>
    </citation>
    <scope>NUCLEOTIDE SEQUENCE [LARGE SCALE GENOMIC DNA]</scope>
    <source>
        <strain evidence="5">cv. XS01</strain>
    </source>
</reference>
<dbReference type="EMBL" id="KV005020">
    <property type="protein sequence ID" value="KZV34656.1"/>
    <property type="molecule type" value="Genomic_DNA"/>
</dbReference>
<organism evidence="4 5">
    <name type="scientific">Dorcoceras hygrometricum</name>
    <dbReference type="NCBI Taxonomy" id="472368"/>
    <lineage>
        <taxon>Eukaryota</taxon>
        <taxon>Viridiplantae</taxon>
        <taxon>Streptophyta</taxon>
        <taxon>Embryophyta</taxon>
        <taxon>Tracheophyta</taxon>
        <taxon>Spermatophyta</taxon>
        <taxon>Magnoliopsida</taxon>
        <taxon>eudicotyledons</taxon>
        <taxon>Gunneridae</taxon>
        <taxon>Pentapetalae</taxon>
        <taxon>asterids</taxon>
        <taxon>lamiids</taxon>
        <taxon>Lamiales</taxon>
        <taxon>Gesneriaceae</taxon>
        <taxon>Didymocarpoideae</taxon>
        <taxon>Trichosporeae</taxon>
        <taxon>Loxocarpinae</taxon>
        <taxon>Dorcoceras</taxon>
    </lineage>
</organism>